<accession>A0ACC3BCB3</accession>
<proteinExistence type="predicted"/>
<evidence type="ECO:0000313" key="2">
    <source>
        <dbReference type="Proteomes" id="UP001177260"/>
    </source>
</evidence>
<sequence length="313" mass="35153">MACNNQIRKSYLSKARPILNGDQASRSLSDCEIEEEDDPDESAREATEIQALCKGIRSVIAHLFKLSMIIRQNKPRGREGTTTALEPLDPTADMMHIRDRYEKARKTPWLIDRLGKTITARREYFRYRMWRQEEQCAQQSDLAEDAGPGDAHAATLKATTFDGHDMTVVLGNPLHNYSIEPERSTEASITSYQGQTKKHYVFQIPQANYRTVRNSNMVNHLNVLIVGAPGSSKTDLNGSGMYSKIFNHMYAPLRHALRLPSPNAMGGSTMSSINIERDGTALYTLNSHLPRGTSSPHISIVSMEQSSRLCNFH</sequence>
<dbReference type="EMBL" id="JAOPJF010000010">
    <property type="protein sequence ID" value="KAK1147874.1"/>
    <property type="molecule type" value="Genomic_DNA"/>
</dbReference>
<keyword evidence="2" id="KW-1185">Reference proteome</keyword>
<comment type="caution">
    <text evidence="1">The sequence shown here is derived from an EMBL/GenBank/DDBJ whole genome shotgun (WGS) entry which is preliminary data.</text>
</comment>
<gene>
    <name evidence="1" type="ORF">N8T08_000388</name>
</gene>
<evidence type="ECO:0000313" key="1">
    <source>
        <dbReference type="EMBL" id="KAK1147874.1"/>
    </source>
</evidence>
<name>A0ACC3BCB3_9EURO</name>
<protein>
    <submittedName>
        <fullName evidence="1">Uncharacterized protein</fullName>
    </submittedName>
</protein>
<reference evidence="1 2" key="1">
    <citation type="journal article" date="2023" name="ACS Omega">
        <title>Identification of the Neoaspergillic Acid Biosynthesis Gene Cluster by Establishing an In Vitro CRISPR-Ribonucleoprotein Genetic System in Aspergillus melleus.</title>
        <authorList>
            <person name="Yuan B."/>
            <person name="Grau M.F."/>
            <person name="Murata R.M."/>
            <person name="Torok T."/>
            <person name="Venkateswaran K."/>
            <person name="Stajich J.E."/>
            <person name="Wang C.C.C."/>
        </authorList>
    </citation>
    <scope>NUCLEOTIDE SEQUENCE [LARGE SCALE GENOMIC DNA]</scope>
    <source>
        <strain evidence="1 2">IMV 1140</strain>
    </source>
</reference>
<dbReference type="Proteomes" id="UP001177260">
    <property type="component" value="Unassembled WGS sequence"/>
</dbReference>
<organism evidence="1 2">
    <name type="scientific">Aspergillus melleus</name>
    <dbReference type="NCBI Taxonomy" id="138277"/>
    <lineage>
        <taxon>Eukaryota</taxon>
        <taxon>Fungi</taxon>
        <taxon>Dikarya</taxon>
        <taxon>Ascomycota</taxon>
        <taxon>Pezizomycotina</taxon>
        <taxon>Eurotiomycetes</taxon>
        <taxon>Eurotiomycetidae</taxon>
        <taxon>Eurotiales</taxon>
        <taxon>Aspergillaceae</taxon>
        <taxon>Aspergillus</taxon>
        <taxon>Aspergillus subgen. Circumdati</taxon>
    </lineage>
</organism>